<protein>
    <submittedName>
        <fullName evidence="1">Uncharacterized protein</fullName>
    </submittedName>
</protein>
<dbReference type="EMBL" id="MCSW01000169">
    <property type="protein sequence ID" value="PMF21626.1"/>
    <property type="molecule type" value="Genomic_DNA"/>
</dbReference>
<reference evidence="2" key="1">
    <citation type="submission" date="2016-07" db="EMBL/GenBank/DDBJ databases">
        <title>Nontailed viruses are major unrecognized killers of bacteria in the ocean.</title>
        <authorList>
            <person name="Kauffman K."/>
            <person name="Hussain F."/>
            <person name="Yang J."/>
            <person name="Arevalo P."/>
            <person name="Brown J."/>
            <person name="Cutler M."/>
            <person name="Kelly L."/>
            <person name="Polz M.F."/>
        </authorList>
    </citation>
    <scope>NUCLEOTIDE SEQUENCE [LARGE SCALE GENOMIC DNA]</scope>
    <source>
        <strain evidence="2">10N.286.54.F3</strain>
    </source>
</reference>
<organism evidence="1 2">
    <name type="scientific">Vibrio splendidus</name>
    <dbReference type="NCBI Taxonomy" id="29497"/>
    <lineage>
        <taxon>Bacteria</taxon>
        <taxon>Pseudomonadati</taxon>
        <taxon>Pseudomonadota</taxon>
        <taxon>Gammaproteobacteria</taxon>
        <taxon>Vibrionales</taxon>
        <taxon>Vibrionaceae</taxon>
        <taxon>Vibrio</taxon>
    </lineage>
</organism>
<comment type="caution">
    <text evidence="1">The sequence shown here is derived from an EMBL/GenBank/DDBJ whole genome shotgun (WGS) entry which is preliminary data.</text>
</comment>
<name>A0A2N7CEW9_VIBSP</name>
<sequence>MPFPKDTNETFIKKAIRQWGNRYDYSLVKYVNSRTPVVIFCNKHQQAFEQTPKAHFAAKHHCCPLCYQEVVGSYQNEWRLQNKSTSIEPNLGKLTPIIESIFRDIES</sequence>
<dbReference type="AlphaFoldDB" id="A0A2N7CEW9"/>
<evidence type="ECO:0000313" key="1">
    <source>
        <dbReference type="EMBL" id="PMF21626.1"/>
    </source>
</evidence>
<proteinExistence type="predicted"/>
<evidence type="ECO:0000313" key="2">
    <source>
        <dbReference type="Proteomes" id="UP000235405"/>
    </source>
</evidence>
<accession>A0A2N7CEW9</accession>
<dbReference type="Proteomes" id="UP000235405">
    <property type="component" value="Unassembled WGS sequence"/>
</dbReference>
<dbReference type="RefSeq" id="WP_198593470.1">
    <property type="nucleotide sequence ID" value="NZ_MCSW01000169.1"/>
</dbReference>
<gene>
    <name evidence="1" type="ORF">BCV19_08265</name>
</gene>